<dbReference type="GO" id="GO:0044550">
    <property type="term" value="P:secondary metabolite biosynthetic process"/>
    <property type="evidence" value="ECO:0007669"/>
    <property type="project" value="TreeGrafter"/>
</dbReference>
<keyword evidence="1" id="KW-0596">Phosphopantetheine</keyword>
<dbReference type="OrthoDB" id="329835at2759"/>
<dbReference type="PANTHER" id="PTHR43775">
    <property type="entry name" value="FATTY ACID SYNTHASE"/>
    <property type="match status" value="1"/>
</dbReference>
<dbReference type="GO" id="GO:0031177">
    <property type="term" value="F:phosphopantetheine binding"/>
    <property type="evidence" value="ECO:0007669"/>
    <property type="project" value="InterPro"/>
</dbReference>
<dbReference type="SUPFAM" id="SSF47336">
    <property type="entry name" value="ACP-like"/>
    <property type="match status" value="1"/>
</dbReference>
<dbReference type="SMR" id="A0A194VIY3"/>
<dbReference type="PANTHER" id="PTHR43775:SF37">
    <property type="entry name" value="SI:DKEY-61P9.11"/>
    <property type="match status" value="1"/>
</dbReference>
<evidence type="ECO:0000313" key="5">
    <source>
        <dbReference type="Proteomes" id="UP000078559"/>
    </source>
</evidence>
<dbReference type="SMART" id="SM00823">
    <property type="entry name" value="PKS_PP"/>
    <property type="match status" value="1"/>
</dbReference>
<dbReference type="GO" id="GO:0004312">
    <property type="term" value="F:fatty acid synthase activity"/>
    <property type="evidence" value="ECO:0007669"/>
    <property type="project" value="TreeGrafter"/>
</dbReference>
<evidence type="ECO:0000256" key="1">
    <source>
        <dbReference type="ARBA" id="ARBA00022450"/>
    </source>
</evidence>
<keyword evidence="5" id="KW-1185">Reference proteome</keyword>
<feature type="domain" description="Carrier" evidence="3">
    <location>
        <begin position="123"/>
        <end position="201"/>
    </location>
</feature>
<sequence>MDINSLNIKVRAIAHYNESAQYQHRRATANDINPVSTADLLAILEHYCNPTLPPLTPDQSQLLVGASTPPEVRARGGDTSWAVRTQLFAGFNVAQAAGTTTTASSGGKDSAAQLFQQAKNASERTAIVVEALRGKLARALAVEVDDIDGGKRLTDYGVDSLMAVELRNWIRRDFLANLAVFDIMDSGKTIRDIGETVDSAIERVV</sequence>
<protein>
    <submittedName>
        <fullName evidence="4">Lovastatin diketide synthase LovF</fullName>
    </submittedName>
</protein>
<dbReference type="GO" id="GO:0006633">
    <property type="term" value="P:fatty acid biosynthetic process"/>
    <property type="evidence" value="ECO:0007669"/>
    <property type="project" value="TreeGrafter"/>
</dbReference>
<dbReference type="Proteomes" id="UP000078559">
    <property type="component" value="Unassembled WGS sequence"/>
</dbReference>
<dbReference type="AlphaFoldDB" id="A0A194VIY3"/>
<evidence type="ECO:0000256" key="2">
    <source>
        <dbReference type="ARBA" id="ARBA00022553"/>
    </source>
</evidence>
<dbReference type="InterPro" id="IPR009081">
    <property type="entry name" value="PP-bd_ACP"/>
</dbReference>
<dbReference type="InterPro" id="IPR020806">
    <property type="entry name" value="PKS_PP-bd"/>
</dbReference>
<dbReference type="Pfam" id="PF23297">
    <property type="entry name" value="ACP_SdgA_C"/>
    <property type="match status" value="1"/>
</dbReference>
<evidence type="ECO:0000259" key="3">
    <source>
        <dbReference type="PROSITE" id="PS50075"/>
    </source>
</evidence>
<proteinExistence type="predicted"/>
<dbReference type="InterPro" id="IPR036736">
    <property type="entry name" value="ACP-like_sf"/>
</dbReference>
<dbReference type="InterPro" id="IPR050091">
    <property type="entry name" value="PKS_NRPS_Biosynth_Enz"/>
</dbReference>
<gene>
    <name evidence="4" type="ORF">VM1G_10882</name>
</gene>
<dbReference type="PROSITE" id="PS00012">
    <property type="entry name" value="PHOSPHOPANTETHEINE"/>
    <property type="match status" value="1"/>
</dbReference>
<reference evidence="4" key="1">
    <citation type="submission" date="2014-12" db="EMBL/GenBank/DDBJ databases">
        <title>Genome Sequence of Valsa Canker Pathogens Uncovers a Specific Adaption of Colonization on Woody Bark.</title>
        <authorList>
            <person name="Yin Z."/>
            <person name="Liu H."/>
            <person name="Gao X."/>
            <person name="Li Z."/>
            <person name="Song N."/>
            <person name="Ke X."/>
            <person name="Dai Q."/>
            <person name="Wu Y."/>
            <person name="Sun Y."/>
            <person name="Xu J.-R."/>
            <person name="Kang Z.K."/>
            <person name="Wang L."/>
            <person name="Huang L."/>
        </authorList>
    </citation>
    <scope>NUCLEOTIDE SEQUENCE [LARGE SCALE GENOMIC DNA]</scope>
    <source>
        <strain evidence="4">03-8</strain>
    </source>
</reference>
<evidence type="ECO:0000313" key="4">
    <source>
        <dbReference type="EMBL" id="KUI64111.1"/>
    </source>
</evidence>
<dbReference type="InterPro" id="IPR006162">
    <property type="entry name" value="Ppantetheine_attach_site"/>
</dbReference>
<accession>A0A194VIY3</accession>
<keyword evidence="2" id="KW-0597">Phosphoprotein</keyword>
<dbReference type="PROSITE" id="PS50075">
    <property type="entry name" value="CARRIER"/>
    <property type="match status" value="1"/>
</dbReference>
<dbReference type="EMBL" id="KN796120">
    <property type="protein sequence ID" value="KUI64111.1"/>
    <property type="molecule type" value="Genomic_DNA"/>
</dbReference>
<organism evidence="4 5">
    <name type="scientific">Cytospora mali</name>
    <name type="common">Apple Valsa canker fungus</name>
    <name type="synonym">Valsa mali</name>
    <dbReference type="NCBI Taxonomy" id="578113"/>
    <lineage>
        <taxon>Eukaryota</taxon>
        <taxon>Fungi</taxon>
        <taxon>Dikarya</taxon>
        <taxon>Ascomycota</taxon>
        <taxon>Pezizomycotina</taxon>
        <taxon>Sordariomycetes</taxon>
        <taxon>Sordariomycetidae</taxon>
        <taxon>Diaporthales</taxon>
        <taxon>Cytosporaceae</taxon>
        <taxon>Cytospora</taxon>
    </lineage>
</organism>
<name>A0A194VIY3_CYTMA</name>
<dbReference type="Gene3D" id="1.10.1200.10">
    <property type="entry name" value="ACP-like"/>
    <property type="match status" value="1"/>
</dbReference>